<dbReference type="InterPro" id="IPR036397">
    <property type="entry name" value="RNaseH_sf"/>
</dbReference>
<evidence type="ECO:0000256" key="1">
    <source>
        <dbReference type="ARBA" id="ARBA00001663"/>
    </source>
</evidence>
<dbReference type="Gene3D" id="3.30.420.10">
    <property type="entry name" value="Ribonuclease H-like superfamily/Ribonuclease H"/>
    <property type="match status" value="1"/>
</dbReference>
<evidence type="ECO:0000256" key="4">
    <source>
        <dbReference type="ARBA" id="ARBA00022722"/>
    </source>
</evidence>
<feature type="binding site" evidence="9">
    <location>
        <position position="1012"/>
    </location>
    <ligand>
        <name>a divalent metal cation</name>
        <dbReference type="ChEBI" id="CHEBI:60240"/>
        <note>catalytic</note>
    </ligand>
</feature>
<keyword evidence="8 9" id="KW-0539">Nucleus</keyword>
<evidence type="ECO:0000256" key="6">
    <source>
        <dbReference type="ARBA" id="ARBA00022801"/>
    </source>
</evidence>
<dbReference type="GO" id="GO:0006397">
    <property type="term" value="P:mRNA processing"/>
    <property type="evidence" value="ECO:0007669"/>
    <property type="project" value="UniProtKB-KW"/>
</dbReference>
<evidence type="ECO:0000313" key="12">
    <source>
        <dbReference type="EMBL" id="KAK6617745.1"/>
    </source>
</evidence>
<dbReference type="GO" id="GO:0000932">
    <property type="term" value="C:P-body"/>
    <property type="evidence" value="ECO:0007669"/>
    <property type="project" value="UniProtKB-SubCell"/>
</dbReference>
<dbReference type="Gene3D" id="2.130.10.10">
    <property type="entry name" value="YVTN repeat-like/Quinoprotein amine dehydrogenase"/>
    <property type="match status" value="1"/>
</dbReference>
<protein>
    <recommendedName>
        <fullName evidence="9">PAN2-PAN3 deadenylation complex catalytic subunit PAN2</fullName>
        <ecNumber evidence="9">3.1.13.4</ecNumber>
    </recommendedName>
    <alternativeName>
        <fullName evidence="9">PAB1P-dependent poly(A)-specific ribonuclease</fullName>
    </alternativeName>
    <alternativeName>
        <fullName evidence="9">Poly(A)-nuclease deadenylation complex subunit 2</fullName>
        <shortName evidence="9">PAN deadenylation complex subunit 2</shortName>
    </alternativeName>
</protein>
<evidence type="ECO:0000256" key="8">
    <source>
        <dbReference type="ARBA" id="ARBA00023242"/>
    </source>
</evidence>
<dbReference type="InterPro" id="IPR048841">
    <property type="entry name" value="PAN2_N"/>
</dbReference>
<dbReference type="GO" id="GO:0010606">
    <property type="term" value="P:positive regulation of cytoplasmic mRNA processing body assembly"/>
    <property type="evidence" value="ECO:0007669"/>
    <property type="project" value="UniProtKB-UniRule"/>
</dbReference>
<dbReference type="Proteomes" id="UP001372834">
    <property type="component" value="Unassembled WGS sequence"/>
</dbReference>
<feature type="binding site" evidence="9">
    <location>
        <position position="1010"/>
    </location>
    <ligand>
        <name>a divalent metal cation</name>
        <dbReference type="ChEBI" id="CHEBI:60240"/>
        <note>catalytic</note>
    </ligand>
</feature>
<evidence type="ECO:0000256" key="9">
    <source>
        <dbReference type="HAMAP-Rule" id="MF_03182"/>
    </source>
</evidence>
<dbReference type="SUPFAM" id="SSF53098">
    <property type="entry name" value="Ribonuclease H-like"/>
    <property type="match status" value="1"/>
</dbReference>
<dbReference type="InterPro" id="IPR050785">
    <property type="entry name" value="PAN2-PAN3_catalytic_subunit"/>
</dbReference>
<feature type="compositionally biased region" description="Acidic residues" evidence="10">
    <location>
        <begin position="652"/>
        <end position="663"/>
    </location>
</feature>
<organism evidence="12 13">
    <name type="scientific">Polyplax serrata</name>
    <name type="common">Common mouse louse</name>
    <dbReference type="NCBI Taxonomy" id="468196"/>
    <lineage>
        <taxon>Eukaryota</taxon>
        <taxon>Metazoa</taxon>
        <taxon>Ecdysozoa</taxon>
        <taxon>Arthropoda</taxon>
        <taxon>Hexapoda</taxon>
        <taxon>Insecta</taxon>
        <taxon>Pterygota</taxon>
        <taxon>Neoptera</taxon>
        <taxon>Paraneoptera</taxon>
        <taxon>Psocodea</taxon>
        <taxon>Troctomorpha</taxon>
        <taxon>Phthiraptera</taxon>
        <taxon>Anoplura</taxon>
        <taxon>Polyplacidae</taxon>
        <taxon>Polyplax</taxon>
    </lineage>
</organism>
<dbReference type="SUPFAM" id="SSF50978">
    <property type="entry name" value="WD40 repeat-like"/>
    <property type="match status" value="1"/>
</dbReference>
<dbReference type="GO" id="GO:0046872">
    <property type="term" value="F:metal ion binding"/>
    <property type="evidence" value="ECO:0007669"/>
    <property type="project" value="UniProtKB-KW"/>
</dbReference>
<dbReference type="GO" id="GO:0003676">
    <property type="term" value="F:nucleic acid binding"/>
    <property type="evidence" value="ECO:0007669"/>
    <property type="project" value="InterPro"/>
</dbReference>
<dbReference type="InterPro" id="IPR028881">
    <property type="entry name" value="PAN2_UCH_dom"/>
</dbReference>
<evidence type="ECO:0000256" key="3">
    <source>
        <dbReference type="ARBA" id="ARBA00022664"/>
    </source>
</evidence>
<proteinExistence type="inferred from homology"/>
<feature type="compositionally biased region" description="Basic and acidic residues" evidence="10">
    <location>
        <begin position="629"/>
        <end position="642"/>
    </location>
</feature>
<dbReference type="GO" id="GO:0031251">
    <property type="term" value="C:PAN complex"/>
    <property type="evidence" value="ECO:0007669"/>
    <property type="project" value="UniProtKB-UniRule"/>
</dbReference>
<dbReference type="PROSITE" id="PS50235">
    <property type="entry name" value="USP_3"/>
    <property type="match status" value="1"/>
</dbReference>
<evidence type="ECO:0000256" key="7">
    <source>
        <dbReference type="ARBA" id="ARBA00022839"/>
    </source>
</evidence>
<comment type="activity regulation">
    <text evidence="9">Positively regulated by the regulatory subunit PAN3.</text>
</comment>
<evidence type="ECO:0000256" key="10">
    <source>
        <dbReference type="SAM" id="MobiDB-lite"/>
    </source>
</evidence>
<feature type="binding site" evidence="9">
    <location>
        <position position="1171"/>
    </location>
    <ligand>
        <name>a divalent metal cation</name>
        <dbReference type="ChEBI" id="CHEBI:60240"/>
        <note>catalytic</note>
    </ligand>
</feature>
<reference evidence="12 13" key="1">
    <citation type="submission" date="2023-10" db="EMBL/GenBank/DDBJ databases">
        <title>Genomes of two closely related lineages of the louse Polyplax serrata with different host specificities.</title>
        <authorList>
            <person name="Martinu J."/>
            <person name="Tarabai H."/>
            <person name="Stefka J."/>
            <person name="Hypsa V."/>
        </authorList>
    </citation>
    <scope>NUCLEOTIDE SEQUENCE [LARGE SCALE GENOMIC DNA]</scope>
    <source>
        <strain evidence="12">HR10_N</strain>
    </source>
</reference>
<dbReference type="Pfam" id="PF20770">
    <property type="entry name" value="PAN2_N"/>
    <property type="match status" value="1"/>
</dbReference>
<dbReference type="FunFam" id="2.130.10.10:FF:000421">
    <property type="entry name" value="PAN2-PAN3 deadenylation complex catalytic subunit PAN2"/>
    <property type="match status" value="1"/>
</dbReference>
<keyword evidence="4 9" id="KW-0540">Nuclease</keyword>
<dbReference type="InterPro" id="IPR015943">
    <property type="entry name" value="WD40/YVTN_repeat-like_dom_sf"/>
</dbReference>
<dbReference type="InterPro" id="IPR030843">
    <property type="entry name" value="PAN2"/>
</dbReference>
<keyword evidence="2 9" id="KW-0963">Cytoplasm</keyword>
<dbReference type="SUPFAM" id="SSF54001">
    <property type="entry name" value="Cysteine proteinases"/>
    <property type="match status" value="1"/>
</dbReference>
<comment type="domain">
    <text evidence="9">The linker, or PAN3 interaction domain (PID), between the WD40 repeats and the pseudo-UCH domain mediates interaction with PAN3.</text>
</comment>
<dbReference type="AlphaFoldDB" id="A0AAN8S6U9"/>
<dbReference type="FunFam" id="3.30.420.10:FF:000011">
    <property type="entry name" value="PAN2-PAN3 deadenylation complex catalytic subunit PAN2"/>
    <property type="match status" value="1"/>
</dbReference>
<dbReference type="Gene3D" id="3.90.70.10">
    <property type="entry name" value="Cysteine proteinases"/>
    <property type="match status" value="1"/>
</dbReference>
<evidence type="ECO:0000259" key="11">
    <source>
        <dbReference type="PROSITE" id="PS50235"/>
    </source>
</evidence>
<name>A0AAN8S6U9_POLSC</name>
<sequence length="1226" mass="138783">MEFNGLTHYNPNVVETVFDDLYENHDGAYQMADHFGEREYSETQTILADGGESFGVSAVAFDRQEELLWMGNQGGHITSYYSSELQKYTSFQVHVTEEVRDILTFEEGMLALTQSSLRCQMRRGIPIYTHESSNLVEMQCMIQTSPTTILMGGHQPHLIAFDYNTGQELQLLQTGDNGCAILRLQNRYICAGDTLGNIKLLDPVSMRVEHNLETHSGSLSDFDIHGNLLVTCGFSQRQGNLTIDRFLKVYDFRMLRAVSPIPLVIDPLLLRFLPSFSSRVTVVSALGQMQLVDTVALTEAELSLYQINTASSPLTLDVSPSCQFISIGDSGGHIHLFSSSAPNASFNSFSCDTEFADPVETQPSIPFNDFEVPLSTVPLGFVPLDTKLTSDWPEQFLQKVYRPTPPIDPEILKSMKLQGTIGYAPNPMTTRRNQIPYNFDGKRLNGKNKNYLNGESGNRGSQEVAIPKRYRKLELKHSSKDEFDFEPFNKTKFSGLEAHLPNNYCNVMLQAKPVRCMTLSHLCSKEFCLCCELSFLFTMLDSSRRVPCQASNFLRAFRTVPEASALGLILSDQNAEAKKKVNLIRLIQSWNRFILHQLHAETLEARKKRIAEMEKRRNASESPRGHTKSVGDPKPEESDKCSQGKVPSTEGVSEDSTENSDETDVSRLFGMKQLHVNRCLKCGTEIKKESTLLLCNLIYQNQGGVTEQSFCDVLSKSMCLEQTTPAWCDSCNKFRPTLQQKRIQALPHILALNCGMDDTADKQFWQTQMDALVDSVVKQSEGSKTAATADVVKPMVANQSLKPCRYAEHCTRANCRFRHPGQEVEKPVSTHSSQLYYTNPWLPTHMQIDLTDNGNVELKKLRDSDLKAPMEESESKQSVRYDLMGVVCHISEGEEKKNLVVFLNVGKKYHERIGEYVDPQWYLFNNFSVAQVPEQEVTWFNLDWKVPCVLYWINRDLPTHFCPVDIPNPITVDVFGEDKCLARDRGRKRITFMPLGVDEIPKKGELVAMDAEFVTLNQEEAELRSDGKLSTVKPSHMSVARVTCIRGQGMLEGTPFIDDYISTQEQVYDYLTKFSGIQPGDLDANFSSKHLTTLKSTYLKLRFLADTGVKFVGHGLKNDFRVINMLVPPEQVIDTVFLFRLPRQRMISLRFLAWHFLGIKIQSVVHDSIEDACTALQLYYHYLKLQKEGILQESLEKLYEAGKTAQWTVPDSAEPSLRWELSDEEI</sequence>
<feature type="domain" description="USP" evidence="11">
    <location>
        <begin position="494"/>
        <end position="955"/>
    </location>
</feature>
<gene>
    <name evidence="9" type="primary">PAN2</name>
    <name evidence="12" type="ORF">RUM43_013973</name>
</gene>
<dbReference type="InterPro" id="IPR012337">
    <property type="entry name" value="RNaseH-like_sf"/>
</dbReference>
<comment type="subcellular location">
    <subcellularLocation>
        <location evidence="9">Cytoplasm</location>
        <location evidence="9">P-body</location>
    </subcellularLocation>
    <subcellularLocation>
        <location evidence="9">Nucleus</location>
    </subcellularLocation>
    <text evidence="9">Shuttles between nucleus and cytoplasm.</text>
</comment>
<evidence type="ECO:0000256" key="5">
    <source>
        <dbReference type="ARBA" id="ARBA00022723"/>
    </source>
</evidence>
<dbReference type="InterPro" id="IPR028889">
    <property type="entry name" value="USP"/>
</dbReference>
<comment type="caution">
    <text evidence="12">The sequence shown here is derived from an EMBL/GenBank/DDBJ whole genome shotgun (WGS) entry which is preliminary data.</text>
</comment>
<dbReference type="PANTHER" id="PTHR15728:SF0">
    <property type="entry name" value="PAN2-PAN3 DEADENYLATION COMPLEX CATALYTIC SUBUNIT PAN2"/>
    <property type="match status" value="1"/>
</dbReference>
<dbReference type="SMART" id="SM00479">
    <property type="entry name" value="EXOIII"/>
    <property type="match status" value="1"/>
</dbReference>
<feature type="region of interest" description="Disordered" evidence="10">
    <location>
        <begin position="613"/>
        <end position="664"/>
    </location>
</feature>
<dbReference type="CDD" id="cd06143">
    <property type="entry name" value="PAN2_exo"/>
    <property type="match status" value="1"/>
</dbReference>
<comment type="subunit">
    <text evidence="9">Forms a heterotrimer with an asymmetric homodimer of the regulatory subunit PAN3 to form the poly(A)-nuclease (PAN) deadenylation complex.</text>
</comment>
<dbReference type="GO" id="GO:0000289">
    <property type="term" value="P:nuclear-transcribed mRNA poly(A) tail shortening"/>
    <property type="evidence" value="ECO:0007669"/>
    <property type="project" value="UniProtKB-UniRule"/>
</dbReference>
<comment type="domain">
    <text evidence="9">Contains a pseudo-UCH domain. This ubiquitin C-terminal hydrolase (UCH)-like or ubiquitin specific protease (USP)-like domain is predicted to be catalytically inactive because it lacks the active site catalytic triad characteristic of thiol proteases, with residues at the equivalent structural positions that are incompatible with catalysis, and it cannot bind ubiquitin. It functions as a structural scaffold for intra- and intermolecular interactions in the complex.</text>
</comment>
<comment type="function">
    <text evidence="9">Catalytic subunit of the poly(A)-nuclease (PAN) deadenylation complex, one of two cytoplasmic mRNA deadenylases involved in general and miRNA-mediated mRNA turnover. PAN specifically shortens poly(A) tails of RNA and the activity is stimulated by poly(A)-binding protein (PABP). PAN deadenylation is followed by rapid degradation of the shortened mRNA tails by the CCR4-NOT complex. Deadenylated mRNAs are then degraded by two alternative mechanisms, namely exosome-mediated 3'-5' exonucleolytic degradation, or deadenlyation-dependent mRNA decaping and subsequent 5'-3' exonucleolytic degradation by XRN1.</text>
</comment>
<dbReference type="InterPro" id="IPR036322">
    <property type="entry name" value="WD40_repeat_dom_sf"/>
</dbReference>
<dbReference type="PANTHER" id="PTHR15728">
    <property type="entry name" value="DEADENYLATION COMPLEX CATALYTIC SUBUNIT PAN2"/>
    <property type="match status" value="1"/>
</dbReference>
<keyword evidence="7 9" id="KW-0269">Exonuclease</keyword>
<comment type="cofactor">
    <cofactor evidence="9">
        <name>a divalent metal cation</name>
        <dbReference type="ChEBI" id="CHEBI:60240"/>
    </cofactor>
    <text evidence="9">Binds 2 metal cations per subunit in the catalytic exonuclease domain.</text>
</comment>
<comment type="catalytic activity">
    <reaction evidence="1 9">
        <text>Exonucleolytic cleavage of poly(A) to 5'-AMP.</text>
        <dbReference type="EC" id="3.1.13.4"/>
    </reaction>
</comment>
<evidence type="ECO:0000313" key="13">
    <source>
        <dbReference type="Proteomes" id="UP001372834"/>
    </source>
</evidence>
<evidence type="ECO:0000256" key="2">
    <source>
        <dbReference type="ARBA" id="ARBA00022490"/>
    </source>
</evidence>
<comment type="caution">
    <text evidence="9">Lacks conserved residue(s) required for the propagation of feature annotation.</text>
</comment>
<dbReference type="InterPro" id="IPR038765">
    <property type="entry name" value="Papain-like_cys_pep_sf"/>
</dbReference>
<dbReference type="GO" id="GO:0005634">
    <property type="term" value="C:nucleus"/>
    <property type="evidence" value="ECO:0007669"/>
    <property type="project" value="UniProtKB-SubCell"/>
</dbReference>
<keyword evidence="5 9" id="KW-0479">Metal-binding</keyword>
<dbReference type="EMBL" id="JAWJWE010000043">
    <property type="protein sequence ID" value="KAK6617745.1"/>
    <property type="molecule type" value="Genomic_DNA"/>
</dbReference>
<keyword evidence="3 9" id="KW-0507">mRNA processing</keyword>
<keyword evidence="6 9" id="KW-0378">Hydrolase</keyword>
<accession>A0AAN8S6U9</accession>
<dbReference type="Pfam" id="PF13423">
    <property type="entry name" value="UCH_1"/>
    <property type="match status" value="1"/>
</dbReference>
<dbReference type="EC" id="3.1.13.4" evidence="9"/>
<comment type="similarity">
    <text evidence="9">Belongs to the peptidase C19 family. PAN2 subfamily.</text>
</comment>
<dbReference type="GO" id="GO:0004535">
    <property type="term" value="F:poly(A)-specific ribonuclease activity"/>
    <property type="evidence" value="ECO:0007669"/>
    <property type="project" value="UniProtKB-UniRule"/>
</dbReference>
<dbReference type="HAMAP" id="MF_03182">
    <property type="entry name" value="PAN2"/>
    <property type="match status" value="1"/>
</dbReference>
<dbReference type="InterPro" id="IPR013520">
    <property type="entry name" value="Ribonucl_H"/>
</dbReference>
<feature type="binding site" evidence="9">
    <location>
        <position position="1119"/>
    </location>
    <ligand>
        <name>a divalent metal cation</name>
        <dbReference type="ChEBI" id="CHEBI:60240"/>
        <note>catalytic</note>
    </ligand>
</feature>